<comment type="caution">
    <text evidence="1">The sequence shown here is derived from an EMBL/GenBank/DDBJ whole genome shotgun (WGS) entry which is preliminary data.</text>
</comment>
<dbReference type="Proteomes" id="UP000238479">
    <property type="component" value="Chromosome 1"/>
</dbReference>
<evidence type="ECO:0000313" key="2">
    <source>
        <dbReference type="Proteomes" id="UP000238479"/>
    </source>
</evidence>
<keyword evidence="2" id="KW-1185">Reference proteome</keyword>
<name>A0A2P6SDZ7_ROSCH</name>
<dbReference type="EMBL" id="PDCK01000039">
    <property type="protein sequence ID" value="PRQ56895.1"/>
    <property type="molecule type" value="Genomic_DNA"/>
</dbReference>
<evidence type="ECO:0000313" key="1">
    <source>
        <dbReference type="EMBL" id="PRQ56895.1"/>
    </source>
</evidence>
<accession>A0A2P6SDZ7</accession>
<organism evidence="1 2">
    <name type="scientific">Rosa chinensis</name>
    <name type="common">China rose</name>
    <dbReference type="NCBI Taxonomy" id="74649"/>
    <lineage>
        <taxon>Eukaryota</taxon>
        <taxon>Viridiplantae</taxon>
        <taxon>Streptophyta</taxon>
        <taxon>Embryophyta</taxon>
        <taxon>Tracheophyta</taxon>
        <taxon>Spermatophyta</taxon>
        <taxon>Magnoliopsida</taxon>
        <taxon>eudicotyledons</taxon>
        <taxon>Gunneridae</taxon>
        <taxon>Pentapetalae</taxon>
        <taxon>rosids</taxon>
        <taxon>fabids</taxon>
        <taxon>Rosales</taxon>
        <taxon>Rosaceae</taxon>
        <taxon>Rosoideae</taxon>
        <taxon>Rosoideae incertae sedis</taxon>
        <taxon>Rosa</taxon>
    </lineage>
</organism>
<dbReference type="Gramene" id="PRQ56895">
    <property type="protein sequence ID" value="PRQ56895"/>
    <property type="gene ID" value="RchiOBHm_Chr1g0342321"/>
</dbReference>
<proteinExistence type="predicted"/>
<reference evidence="1 2" key="1">
    <citation type="journal article" date="2018" name="Nat. Genet.">
        <title>The Rosa genome provides new insights in the design of modern roses.</title>
        <authorList>
            <person name="Bendahmane M."/>
        </authorList>
    </citation>
    <scope>NUCLEOTIDE SEQUENCE [LARGE SCALE GENOMIC DNA]</scope>
    <source>
        <strain evidence="2">cv. Old Blush</strain>
    </source>
</reference>
<dbReference type="AlphaFoldDB" id="A0A2P6SDZ7"/>
<gene>
    <name evidence="1" type="ORF">RchiOBHm_Chr1g0342321</name>
</gene>
<sequence length="54" mass="5826">MLSSIPQPDMPSPPSSFMVFANLQPLPLDRSLVDEEVVSDSVKGSPDVDEVVPE</sequence>
<protein>
    <submittedName>
        <fullName evidence="1">Uncharacterized protein</fullName>
    </submittedName>
</protein>